<organism evidence="1 2">
    <name type="scientific">Guptibacillus hwajinpoensis</name>
    <dbReference type="NCBI Taxonomy" id="208199"/>
    <lineage>
        <taxon>Bacteria</taxon>
        <taxon>Bacillati</taxon>
        <taxon>Bacillota</taxon>
        <taxon>Bacilli</taxon>
        <taxon>Bacillales</taxon>
        <taxon>Guptibacillaceae</taxon>
        <taxon>Guptibacillus</taxon>
    </lineage>
</organism>
<evidence type="ECO:0000313" key="2">
    <source>
        <dbReference type="Proteomes" id="UP000447833"/>
    </source>
</evidence>
<comment type="caution">
    <text evidence="1">The sequence shown here is derived from an EMBL/GenBank/DDBJ whole genome shotgun (WGS) entry which is preliminary data.</text>
</comment>
<proteinExistence type="predicted"/>
<gene>
    <name evidence="1" type="ORF">GLW07_18640</name>
</gene>
<name>A0A845F3L2_9BACL</name>
<dbReference type="AlphaFoldDB" id="A0A845F3L2"/>
<dbReference type="Pfam" id="PF07293">
    <property type="entry name" value="DUF1450"/>
    <property type="match status" value="1"/>
</dbReference>
<sequence>MKMITIEFCAGNVRENQKVWEVFEKVPGVELIDYGCLGYCGNCYSEAFAIVEGRLINAETSESLIKKITQKLNEDN</sequence>
<reference evidence="1 2" key="1">
    <citation type="submission" date="2019-11" db="EMBL/GenBank/DDBJ databases">
        <title>Genome sequences of 17 halophilic strains isolated from different environments.</title>
        <authorList>
            <person name="Furrow R.E."/>
        </authorList>
    </citation>
    <scope>NUCLEOTIDE SEQUENCE [LARGE SCALE GENOMIC DNA]</scope>
    <source>
        <strain evidence="1 2">22506_14_FS</strain>
    </source>
</reference>
<protein>
    <submittedName>
        <fullName evidence="1">DUF1450 domain-containing protein</fullName>
    </submittedName>
</protein>
<dbReference type="InterPro" id="IPR009910">
    <property type="entry name" value="DUF1450"/>
</dbReference>
<dbReference type="Proteomes" id="UP000447833">
    <property type="component" value="Unassembled WGS sequence"/>
</dbReference>
<dbReference type="RefSeq" id="WP_160920727.1">
    <property type="nucleotide sequence ID" value="NZ_WMEY01000007.1"/>
</dbReference>
<accession>A0A845F3L2</accession>
<dbReference type="EMBL" id="WMEY01000007">
    <property type="protein sequence ID" value="MYL65380.1"/>
    <property type="molecule type" value="Genomic_DNA"/>
</dbReference>
<evidence type="ECO:0000313" key="1">
    <source>
        <dbReference type="EMBL" id="MYL65380.1"/>
    </source>
</evidence>